<comment type="caution">
    <text evidence="1">The sequence shown here is derived from an EMBL/GenBank/DDBJ whole genome shotgun (WGS) entry which is preliminary data.</text>
</comment>
<dbReference type="OrthoDB" id="10357351at2759"/>
<gene>
    <name evidence="1" type="ORF">Gohar_013790</name>
</gene>
<feature type="non-terminal residue" evidence="1">
    <location>
        <position position="112"/>
    </location>
</feature>
<dbReference type="Proteomes" id="UP000593560">
    <property type="component" value="Unassembled WGS sequence"/>
</dbReference>
<accession>A0A7J9H172</accession>
<reference evidence="1 2" key="1">
    <citation type="journal article" date="2019" name="Genome Biol. Evol.">
        <title>Insights into the evolution of the New World diploid cottons (Gossypium, subgenus Houzingenia) based on genome sequencing.</title>
        <authorList>
            <person name="Grover C.E."/>
            <person name="Arick M.A. 2nd"/>
            <person name="Thrash A."/>
            <person name="Conover J.L."/>
            <person name="Sanders W.S."/>
            <person name="Peterson D.G."/>
            <person name="Frelichowski J.E."/>
            <person name="Scheffler J.A."/>
            <person name="Scheffler B.E."/>
            <person name="Wendel J.F."/>
        </authorList>
    </citation>
    <scope>NUCLEOTIDE SEQUENCE [LARGE SCALE GENOMIC DNA]</scope>
    <source>
        <strain evidence="1">0</strain>
        <tissue evidence="1">Leaf</tissue>
    </source>
</reference>
<keyword evidence="2" id="KW-1185">Reference proteome</keyword>
<organism evidence="1 2">
    <name type="scientific">Gossypium harknessii</name>
    <dbReference type="NCBI Taxonomy" id="34285"/>
    <lineage>
        <taxon>Eukaryota</taxon>
        <taxon>Viridiplantae</taxon>
        <taxon>Streptophyta</taxon>
        <taxon>Embryophyta</taxon>
        <taxon>Tracheophyta</taxon>
        <taxon>Spermatophyta</taxon>
        <taxon>Magnoliopsida</taxon>
        <taxon>eudicotyledons</taxon>
        <taxon>Gunneridae</taxon>
        <taxon>Pentapetalae</taxon>
        <taxon>rosids</taxon>
        <taxon>malvids</taxon>
        <taxon>Malvales</taxon>
        <taxon>Malvaceae</taxon>
        <taxon>Malvoideae</taxon>
        <taxon>Gossypium</taxon>
    </lineage>
</organism>
<dbReference type="EMBL" id="JABFAD010000007">
    <property type="protein sequence ID" value="MBA0803597.1"/>
    <property type="molecule type" value="Genomic_DNA"/>
</dbReference>
<sequence length="112" mass="13712">MRNCKGIWENPIEREWTKFCLSSEELTIIPIVQEFYLALKQREATEPFYRIWSFVKVKGINVLVTEMSIFQFYDAPYYYRDYLYKTNLKEFKNIGTEKILRFSMEGQEMWTF</sequence>
<evidence type="ECO:0000313" key="2">
    <source>
        <dbReference type="Proteomes" id="UP000593560"/>
    </source>
</evidence>
<name>A0A7J9H172_9ROSI</name>
<evidence type="ECO:0000313" key="1">
    <source>
        <dbReference type="EMBL" id="MBA0803597.1"/>
    </source>
</evidence>
<dbReference type="AlphaFoldDB" id="A0A7J9H172"/>
<protein>
    <submittedName>
        <fullName evidence="1">Uncharacterized protein</fullName>
    </submittedName>
</protein>
<proteinExistence type="predicted"/>